<sequence length="110" mass="12010">MTQPAPTPLPDQLFVLDRGEDSGEFLDMLLTLCTFGMSTSLLLVESGITALTAEHRGIPVTRFPEMGLQQLMVGLHGADDPDPELPESVITVNSGQIRDLYARVPRILHP</sequence>
<protein>
    <submittedName>
        <fullName evidence="1">Uncharacterized protein</fullName>
    </submittedName>
</protein>
<reference evidence="1 2" key="1">
    <citation type="submission" date="2019-11" db="EMBL/GenBank/DDBJ databases">
        <title>Genome sequences of 17 halophilic strains isolated from different environments.</title>
        <authorList>
            <person name="Furrow R.E."/>
        </authorList>
    </citation>
    <scope>NUCLEOTIDE SEQUENCE [LARGE SCALE GENOMIC DNA]</scope>
    <source>
        <strain evidence="1 2">22507_15_FS</strain>
    </source>
</reference>
<keyword evidence="2" id="KW-1185">Reference proteome</keyword>
<comment type="caution">
    <text evidence="1">The sequence shown here is derived from an EMBL/GenBank/DDBJ whole genome shotgun (WGS) entry which is preliminary data.</text>
</comment>
<dbReference type="OrthoDB" id="6182818at2"/>
<gene>
    <name evidence="1" type="ORF">GLW01_12180</name>
</gene>
<organism evidence="1 2">
    <name type="scientific">Vreelandella halophila</name>
    <dbReference type="NCBI Taxonomy" id="86177"/>
    <lineage>
        <taxon>Bacteria</taxon>
        <taxon>Pseudomonadati</taxon>
        <taxon>Pseudomonadota</taxon>
        <taxon>Gammaproteobacteria</taxon>
        <taxon>Oceanospirillales</taxon>
        <taxon>Halomonadaceae</taxon>
        <taxon>Vreelandella</taxon>
    </lineage>
</organism>
<dbReference type="EMBL" id="WMEX01000006">
    <property type="protein sequence ID" value="MYL27550.1"/>
    <property type="molecule type" value="Genomic_DNA"/>
</dbReference>
<evidence type="ECO:0000313" key="1">
    <source>
        <dbReference type="EMBL" id="MYL27550.1"/>
    </source>
</evidence>
<dbReference type="RefSeq" id="WP_160899215.1">
    <property type="nucleotide sequence ID" value="NZ_WMEX01000006.1"/>
</dbReference>
<proteinExistence type="predicted"/>
<accession>A0A9X5B5P6</accession>
<name>A0A9X5B5P6_9GAMM</name>
<dbReference type="Proteomes" id="UP000460751">
    <property type="component" value="Unassembled WGS sequence"/>
</dbReference>
<evidence type="ECO:0000313" key="2">
    <source>
        <dbReference type="Proteomes" id="UP000460751"/>
    </source>
</evidence>
<dbReference type="AlphaFoldDB" id="A0A9X5B5P6"/>